<accession>A0ABR0SAA2</accession>
<keyword evidence="1" id="KW-0812">Transmembrane</keyword>
<evidence type="ECO:0000256" key="1">
    <source>
        <dbReference type="SAM" id="Phobius"/>
    </source>
</evidence>
<dbReference type="EMBL" id="JAVFKD010000015">
    <property type="protein sequence ID" value="KAK5989094.1"/>
    <property type="molecule type" value="Genomic_DNA"/>
</dbReference>
<keyword evidence="3" id="KW-1185">Reference proteome</keyword>
<comment type="caution">
    <text evidence="2">The sequence shown here is derived from an EMBL/GenBank/DDBJ whole genome shotgun (WGS) entry which is preliminary data.</text>
</comment>
<evidence type="ECO:0000313" key="3">
    <source>
        <dbReference type="Proteomes" id="UP001338125"/>
    </source>
</evidence>
<feature type="transmembrane region" description="Helical" evidence="1">
    <location>
        <begin position="6"/>
        <end position="24"/>
    </location>
</feature>
<keyword evidence="1" id="KW-0472">Membrane</keyword>
<proteinExistence type="predicted"/>
<dbReference type="Gene3D" id="2.60.120.620">
    <property type="entry name" value="q2cbj1_9rhob like domain"/>
    <property type="match status" value="1"/>
</dbReference>
<organism evidence="2 3">
    <name type="scientific">Cladobotryum mycophilum</name>
    <dbReference type="NCBI Taxonomy" id="491253"/>
    <lineage>
        <taxon>Eukaryota</taxon>
        <taxon>Fungi</taxon>
        <taxon>Dikarya</taxon>
        <taxon>Ascomycota</taxon>
        <taxon>Pezizomycotina</taxon>
        <taxon>Sordariomycetes</taxon>
        <taxon>Hypocreomycetidae</taxon>
        <taxon>Hypocreales</taxon>
        <taxon>Hypocreaceae</taxon>
        <taxon>Cladobotryum</taxon>
    </lineage>
</organism>
<gene>
    <name evidence="2" type="ORF">PT974_10592</name>
</gene>
<reference evidence="2 3" key="1">
    <citation type="submission" date="2024-01" db="EMBL/GenBank/DDBJ databases">
        <title>Complete genome of Cladobotryum mycophilum ATHUM6906.</title>
        <authorList>
            <person name="Christinaki A.C."/>
            <person name="Myridakis A.I."/>
            <person name="Kouvelis V.N."/>
        </authorList>
    </citation>
    <scope>NUCLEOTIDE SEQUENCE [LARGE SCALE GENOMIC DNA]</scope>
    <source>
        <strain evidence="2 3">ATHUM6906</strain>
    </source>
</reference>
<keyword evidence="1" id="KW-1133">Transmembrane helix</keyword>
<protein>
    <submittedName>
        <fullName evidence="2">Uncharacterized protein</fullName>
    </submittedName>
</protein>
<sequence>MLSYIVGIIAVLLFFANPIIQIFFPQEHRTSKSSARPQLNESLLAIDGPNATAAECLPDSYAARVLSREPEPLFEPSTITHDSSATHRDTTVRDSSVALLPRTNTVRCIEARARGLQGWRRDVWLERLRTQRYVAGGITTTTLTGAPTAWGGGG</sequence>
<dbReference type="Proteomes" id="UP001338125">
    <property type="component" value="Unassembled WGS sequence"/>
</dbReference>
<name>A0ABR0SAA2_9HYPO</name>
<evidence type="ECO:0000313" key="2">
    <source>
        <dbReference type="EMBL" id="KAK5989094.1"/>
    </source>
</evidence>